<keyword evidence="2" id="KW-1185">Reference proteome</keyword>
<evidence type="ECO:0000313" key="2">
    <source>
        <dbReference type="Proteomes" id="UP001557465"/>
    </source>
</evidence>
<name>A0ABV3TJF0_9RHOB</name>
<protein>
    <submittedName>
        <fullName evidence="1">Uncharacterized protein</fullName>
    </submittedName>
</protein>
<dbReference type="EMBL" id="JBFRYC010000004">
    <property type="protein sequence ID" value="MEX1661684.1"/>
    <property type="molecule type" value="Genomic_DNA"/>
</dbReference>
<gene>
    <name evidence="1" type="ORF">AB4874_08455</name>
</gene>
<comment type="caution">
    <text evidence="1">The sequence shown here is derived from an EMBL/GenBank/DDBJ whole genome shotgun (WGS) entry which is preliminary data.</text>
</comment>
<organism evidence="1 2">
    <name type="scientific">Thioclava arctica</name>
    <dbReference type="NCBI Taxonomy" id="3238301"/>
    <lineage>
        <taxon>Bacteria</taxon>
        <taxon>Pseudomonadati</taxon>
        <taxon>Pseudomonadota</taxon>
        <taxon>Alphaproteobacteria</taxon>
        <taxon>Rhodobacterales</taxon>
        <taxon>Paracoccaceae</taxon>
        <taxon>Thioclava</taxon>
    </lineage>
</organism>
<dbReference type="Proteomes" id="UP001557465">
    <property type="component" value="Unassembled WGS sequence"/>
</dbReference>
<sequence>MQVSMPAFIVLYDELHSQQREQLFHDASVFGNSINSGHKRLIALNQQIQAENC</sequence>
<evidence type="ECO:0000313" key="1">
    <source>
        <dbReference type="EMBL" id="MEX1661684.1"/>
    </source>
</evidence>
<accession>A0ABV3TJF0</accession>
<proteinExistence type="predicted"/>
<reference evidence="1 2" key="1">
    <citation type="journal article" date="2011" name="Int. J. Syst. Evol. Microbiol.">
        <title>Zhongshania antarctica gen. nov., sp. nov. and Zhongshania guokunii sp. nov., gammaproteobacteria respectively isolated from coastal attached (fast) ice and surface seawater of the Antarctic.</title>
        <authorList>
            <person name="Li H.J."/>
            <person name="Zhang X.Y."/>
            <person name="Chen C.X."/>
            <person name="Zhang Y.J."/>
            <person name="Gao Z.M."/>
            <person name="Yu Y."/>
            <person name="Chen X.L."/>
            <person name="Chen B."/>
            <person name="Zhang Y.Z."/>
        </authorList>
    </citation>
    <scope>NUCLEOTIDE SEQUENCE [LARGE SCALE GENOMIC DNA]</scope>
    <source>
        <strain evidence="1 2">15-R06ZXC-3</strain>
    </source>
</reference>